<dbReference type="PANTHER" id="PTHR35764">
    <property type="entry name" value="PROTEIN SHORTAGE IN CHIASMATA 1"/>
    <property type="match status" value="1"/>
</dbReference>
<protein>
    <recommendedName>
        <fullName evidence="4">Protein SHORTAGE IN CHIASMATA 1</fullName>
    </recommendedName>
</protein>
<evidence type="ECO:0000256" key="1">
    <source>
        <dbReference type="SAM" id="MobiDB-lite"/>
    </source>
</evidence>
<sequence length="1298" mass="145968">MRTRFLADFFTSSASSQPLQTLDFLRFPPPELSSPDIFTFDNLSCFDQLTSLHISPEIERFCVDEALGKFFSDVLPHDIHAEIDRQIAKEEVTSKKQIDDNSDGAANNKFTVVKFEPPELCISLEDSCFLHEEKMQIFFEVSDADVRPELLDFSLEVRQLMDTHKSIFSVEDISLEFQEEHRPDFFENGSLVQGQISSKLRTFPLLEVDETSLGISSYISEDKHIIFESNEPQQWMQKDESTYDAKELLLAMEFDILEHFLNHSLVASLKFEIPCGNFAPEVDINAIEYPMTDGNQESHCGLADGFSSLTLSPFAFEQLQFFDINTSHFSEMFYDTEIISDVEYREQMFGDTTLSTFNSLIVTHELILRDDSFKSLPVPIISDHEKVLSIQVIVDEMLLKLKMQASSASDGIYLDWHLLEEDICTHNIRTSFKMFEDIETYCIEADMYSCDSQMLTLEFVLSDACSNEKNTEENTEVLSIKMNSPSSGNSMDRVCPDRITSSKVNHIGQMMESGEALLDNQVTKSHQLVESASQFNDLDFLLNPLETTHLKKQRPADKGLEMDYALPMISAKGPIETHDTCEKPWQSLEHELHSREDLRSTSPLNKRSKHSEGLLYSTLVEEKNTMASKEATYEVMASSVHQDVPELPSALDSKKISTSMPSLPEAIIVVNTQNGDTETIVSRRSTYQRILAMEKEGLQVVERDLNLPVDVIVSAAICLVLYDSKNIRRKTSLDGSPALFSSCVETIAANVLTSLSFAFNSCILIFEGEVGFLAGIMESSDELYAAASSLGIYLQLFCSYSSEITDEIILNCIAHAAKSTRRLYPKMPESETLAESFLTKFPSINPLSAHAILSSVGTLIEFLEMSHQQRVCAVQKYLVPDASITLFSALCRYGEREDSRSGMTDCCSSVSEGHDSGNCCPKVDHEKKKRKYTGSPETREMSMDYLFQFEQNNDVTWDPPKTVNSHSYWNSGAEEVSDDIVNTAFDEIYFGEHQRADRGMMPNHSSLAKPCNIRMSEAPGVSGDISLPNVTTIETLFGQSKKVHNIPMVNRLGSHSNNNSKGLHKGYKGEVIDIDDDDDAMEGEDFSFVDSVCFSPPGSLELQENYHLSSREEITLNSQADLMNYGTPLEQQQMSTEECLQVNSPMNSGGSQRDPHYGRTPLSKAIFSAQPQKGSPWTIDFLNRVKEKSRLRQQSVPCISSAPCFGYSANSSKLRKRKSPSILDFYRYQRSSTGQSMEHKGQKVSTQPSSSSKCIKASPSLSQTWTPIDKRSKRRLTFATNGSKGQSKLIWSDKTERR</sequence>
<organism evidence="2 3">
    <name type="scientific">Centaurea solstitialis</name>
    <name type="common">yellow star-thistle</name>
    <dbReference type="NCBI Taxonomy" id="347529"/>
    <lineage>
        <taxon>Eukaryota</taxon>
        <taxon>Viridiplantae</taxon>
        <taxon>Streptophyta</taxon>
        <taxon>Embryophyta</taxon>
        <taxon>Tracheophyta</taxon>
        <taxon>Spermatophyta</taxon>
        <taxon>Magnoliopsida</taxon>
        <taxon>eudicotyledons</taxon>
        <taxon>Gunneridae</taxon>
        <taxon>Pentapetalae</taxon>
        <taxon>asterids</taxon>
        <taxon>campanulids</taxon>
        <taxon>Asterales</taxon>
        <taxon>Asteraceae</taxon>
        <taxon>Carduoideae</taxon>
        <taxon>Cardueae</taxon>
        <taxon>Centaureinae</taxon>
        <taxon>Centaurea</taxon>
    </lineage>
</organism>
<dbReference type="Proteomes" id="UP001172457">
    <property type="component" value="Chromosome 6"/>
</dbReference>
<gene>
    <name evidence="2" type="ORF">OSB04_025411</name>
</gene>
<evidence type="ECO:0000313" key="2">
    <source>
        <dbReference type="EMBL" id="KAJ9545704.1"/>
    </source>
</evidence>
<feature type="region of interest" description="Disordered" evidence="1">
    <location>
        <begin position="1232"/>
        <end position="1298"/>
    </location>
</feature>
<dbReference type="InterPro" id="IPR038824">
    <property type="entry name" value="SHOC1-like"/>
</dbReference>
<proteinExistence type="predicted"/>
<accession>A0AA38WD22</accession>
<evidence type="ECO:0008006" key="4">
    <source>
        <dbReference type="Google" id="ProtNLM"/>
    </source>
</evidence>
<feature type="compositionally biased region" description="Low complexity" evidence="1">
    <location>
        <begin position="1248"/>
        <end position="1262"/>
    </location>
</feature>
<dbReference type="GO" id="GO:0000712">
    <property type="term" value="P:resolution of meiotic recombination intermediates"/>
    <property type="evidence" value="ECO:0007669"/>
    <property type="project" value="TreeGrafter"/>
</dbReference>
<dbReference type="EMBL" id="JARYMX010000006">
    <property type="protein sequence ID" value="KAJ9545704.1"/>
    <property type="molecule type" value="Genomic_DNA"/>
</dbReference>
<keyword evidence="3" id="KW-1185">Reference proteome</keyword>
<dbReference type="PANTHER" id="PTHR35764:SF1">
    <property type="entry name" value="PROTEIN SHORTAGE IN CHIASMATA 1"/>
    <property type="match status" value="1"/>
</dbReference>
<reference evidence="2" key="1">
    <citation type="submission" date="2023-03" db="EMBL/GenBank/DDBJ databases">
        <title>Chromosome-scale reference genome and RAD-based genetic map of yellow starthistle (Centaurea solstitialis) reveal putative structural variation and QTLs associated with invader traits.</title>
        <authorList>
            <person name="Reatini B."/>
            <person name="Cang F.A."/>
            <person name="Jiang Q."/>
            <person name="Mckibben M.T.W."/>
            <person name="Barker M.S."/>
            <person name="Rieseberg L.H."/>
            <person name="Dlugosch K.M."/>
        </authorList>
    </citation>
    <scope>NUCLEOTIDE SEQUENCE</scope>
    <source>
        <strain evidence="2">CAN-66</strain>
        <tissue evidence="2">Leaf</tissue>
    </source>
</reference>
<comment type="caution">
    <text evidence="2">The sequence shown here is derived from an EMBL/GenBank/DDBJ whole genome shotgun (WGS) entry which is preliminary data.</text>
</comment>
<name>A0AA38WD22_9ASTR</name>
<evidence type="ECO:0000313" key="3">
    <source>
        <dbReference type="Proteomes" id="UP001172457"/>
    </source>
</evidence>